<feature type="transmembrane region" description="Helical" evidence="1">
    <location>
        <begin position="32"/>
        <end position="53"/>
    </location>
</feature>
<keyword evidence="1" id="KW-0472">Membrane</keyword>
<accession>A0A8T2SHI6</accession>
<evidence type="ECO:0000313" key="3">
    <source>
        <dbReference type="Proteomes" id="UP000825935"/>
    </source>
</evidence>
<gene>
    <name evidence="2" type="ORF">KP509_19G001200</name>
</gene>
<keyword evidence="3" id="KW-1185">Reference proteome</keyword>
<name>A0A8T2SHI6_CERRI</name>
<keyword evidence="1" id="KW-1133">Transmembrane helix</keyword>
<evidence type="ECO:0000256" key="1">
    <source>
        <dbReference type="SAM" id="Phobius"/>
    </source>
</evidence>
<keyword evidence="1" id="KW-0812">Transmembrane</keyword>
<dbReference type="EMBL" id="CM035424">
    <property type="protein sequence ID" value="KAH7351520.1"/>
    <property type="molecule type" value="Genomic_DNA"/>
</dbReference>
<comment type="caution">
    <text evidence="2">The sequence shown here is derived from an EMBL/GenBank/DDBJ whole genome shotgun (WGS) entry which is preliminary data.</text>
</comment>
<reference evidence="2" key="1">
    <citation type="submission" date="2021-08" db="EMBL/GenBank/DDBJ databases">
        <title>WGS assembly of Ceratopteris richardii.</title>
        <authorList>
            <person name="Marchant D.B."/>
            <person name="Chen G."/>
            <person name="Jenkins J."/>
            <person name="Shu S."/>
            <person name="Leebens-Mack J."/>
            <person name="Grimwood J."/>
            <person name="Schmutz J."/>
            <person name="Soltis P."/>
            <person name="Soltis D."/>
            <person name="Chen Z.-H."/>
        </authorList>
    </citation>
    <scope>NUCLEOTIDE SEQUENCE</scope>
    <source>
        <strain evidence="2">Whitten #5841</strain>
        <tissue evidence="2">Leaf</tissue>
    </source>
</reference>
<sequence>MQCFNRTREQEFIICSRFEPKSATIEFVHVDYILSILCTHICCFLSLSLYTHLSISLDLKFWSFLVSVLWNSTKDNITWTLTTTIQTITSMSWQWVVL</sequence>
<proteinExistence type="predicted"/>
<dbReference type="AlphaFoldDB" id="A0A8T2SHI6"/>
<protein>
    <submittedName>
        <fullName evidence="2">Uncharacterized protein</fullName>
    </submittedName>
</protein>
<dbReference type="Proteomes" id="UP000825935">
    <property type="component" value="Chromosome 19"/>
</dbReference>
<evidence type="ECO:0000313" key="2">
    <source>
        <dbReference type="EMBL" id="KAH7351520.1"/>
    </source>
</evidence>
<organism evidence="2 3">
    <name type="scientific">Ceratopteris richardii</name>
    <name type="common">Triangle waterfern</name>
    <dbReference type="NCBI Taxonomy" id="49495"/>
    <lineage>
        <taxon>Eukaryota</taxon>
        <taxon>Viridiplantae</taxon>
        <taxon>Streptophyta</taxon>
        <taxon>Embryophyta</taxon>
        <taxon>Tracheophyta</taxon>
        <taxon>Polypodiopsida</taxon>
        <taxon>Polypodiidae</taxon>
        <taxon>Polypodiales</taxon>
        <taxon>Pteridineae</taxon>
        <taxon>Pteridaceae</taxon>
        <taxon>Parkerioideae</taxon>
        <taxon>Ceratopteris</taxon>
    </lineage>
</organism>